<feature type="transmembrane region" description="Helical" evidence="1">
    <location>
        <begin position="167"/>
        <end position="189"/>
    </location>
</feature>
<organism evidence="3 4">
    <name type="scientific">Naegleria lovaniensis</name>
    <name type="common">Amoeba</name>
    <dbReference type="NCBI Taxonomy" id="51637"/>
    <lineage>
        <taxon>Eukaryota</taxon>
        <taxon>Discoba</taxon>
        <taxon>Heterolobosea</taxon>
        <taxon>Tetramitia</taxon>
        <taxon>Eutetramitia</taxon>
        <taxon>Vahlkampfiidae</taxon>
        <taxon>Naegleria</taxon>
    </lineage>
</organism>
<dbReference type="SUPFAM" id="SSF48097">
    <property type="entry name" value="Regulator of G-protein signaling, RGS"/>
    <property type="match status" value="1"/>
</dbReference>
<sequence length="598" mass="67958">MHSTGDTAFMKISEIIFNDIPSSQQSAADSILHQNHPLLFFKTFNVLVSNFILETPVNISNTSQLQGCNPILFQLGNFSRDGPVLTASGCPETWLSFSFSLLFLLGYLVLLGLCCFGLFWKRKSRHVQSRGIVYMVLTLVASAFIVILTCLRYIIGRKNYPCFIYAITYFVLPPALILPSIFRCFRLYLLHVLNLNKTNLVFVRDYDKSMFVDSGLVNPNLQDVMSTNSSVVMTTTNSDPRKSLKQEFVTQAVGTNEKKVDFEVSDVTHSFSSRLEEGENFVILVSDKFVIGSYVSLFIFHASIYLILGGIEYAQINTTNATIFTNKGVFQVSGCGISNSTFILVGVLTFFYIIVETILFVLCLIFARDTWFIWKETATLIGLKLGAIILFIVFGFVPIFAKFLDFFIPYGYVLLVYSCCDVILSVLLPVLYSIMMDRKQNHQIAALNALNSTEESGLEQCLKQRKTFNVILEFARKSFCPEPVLCYRDVERFTKTTSSKNRRKLALHIANTYLKQNSPLQLNYPKVNEVFHESMSVINRCSNNNEMIPLDLFKNIQLHCLNDMTDIFERLKRQDRDIKEVVAQWNLSSISKPVQTSV</sequence>
<dbReference type="InterPro" id="IPR016137">
    <property type="entry name" value="RGS"/>
</dbReference>
<feature type="transmembrane region" description="Helical" evidence="1">
    <location>
        <begin position="289"/>
        <end position="308"/>
    </location>
</feature>
<dbReference type="AlphaFoldDB" id="A0AA88KJK9"/>
<dbReference type="PROSITE" id="PS50132">
    <property type="entry name" value="RGS"/>
    <property type="match status" value="1"/>
</dbReference>
<keyword evidence="1" id="KW-0472">Membrane</keyword>
<accession>A0AA88KJK9</accession>
<dbReference type="Pfam" id="PF00615">
    <property type="entry name" value="RGS"/>
    <property type="match status" value="1"/>
</dbReference>
<name>A0AA88KJK9_NAELO</name>
<comment type="caution">
    <text evidence="3">The sequence shown here is derived from an EMBL/GenBank/DDBJ whole genome shotgun (WGS) entry which is preliminary data.</text>
</comment>
<evidence type="ECO:0000259" key="2">
    <source>
        <dbReference type="PROSITE" id="PS50132"/>
    </source>
</evidence>
<evidence type="ECO:0000313" key="4">
    <source>
        <dbReference type="Proteomes" id="UP000816034"/>
    </source>
</evidence>
<feature type="transmembrane region" description="Helical" evidence="1">
    <location>
        <begin position="94"/>
        <end position="120"/>
    </location>
</feature>
<dbReference type="InterPro" id="IPR044926">
    <property type="entry name" value="RGS_subdomain_2"/>
</dbReference>
<feature type="transmembrane region" description="Helical" evidence="1">
    <location>
        <begin position="407"/>
        <end position="432"/>
    </location>
</feature>
<reference evidence="3 4" key="1">
    <citation type="journal article" date="2018" name="BMC Genomics">
        <title>The genome of Naegleria lovaniensis, the basis for a comparative approach to unravel pathogenicity factors of the human pathogenic amoeba N. fowleri.</title>
        <authorList>
            <person name="Liechti N."/>
            <person name="Schurch N."/>
            <person name="Bruggmann R."/>
            <person name="Wittwer M."/>
        </authorList>
    </citation>
    <scope>NUCLEOTIDE SEQUENCE [LARGE SCALE GENOMIC DNA]</scope>
    <source>
        <strain evidence="3 4">ATCC 30569</strain>
    </source>
</reference>
<dbReference type="EMBL" id="PYSW02000041">
    <property type="protein sequence ID" value="KAG2375007.1"/>
    <property type="molecule type" value="Genomic_DNA"/>
</dbReference>
<keyword evidence="1" id="KW-0812">Transmembrane</keyword>
<keyword evidence="4" id="KW-1185">Reference proteome</keyword>
<feature type="transmembrane region" description="Helical" evidence="1">
    <location>
        <begin position="132"/>
        <end position="155"/>
    </location>
</feature>
<gene>
    <name evidence="3" type="ORF">C9374_010381</name>
</gene>
<feature type="domain" description="RGS" evidence="2">
    <location>
        <begin position="457"/>
        <end position="554"/>
    </location>
</feature>
<feature type="transmembrane region" description="Helical" evidence="1">
    <location>
        <begin position="379"/>
        <end position="401"/>
    </location>
</feature>
<keyword evidence="1" id="KW-1133">Transmembrane helix</keyword>
<feature type="transmembrane region" description="Helical" evidence="1">
    <location>
        <begin position="342"/>
        <end position="367"/>
    </location>
</feature>
<dbReference type="InterPro" id="IPR036305">
    <property type="entry name" value="RGS_sf"/>
</dbReference>
<dbReference type="GeneID" id="68102835"/>
<evidence type="ECO:0000313" key="3">
    <source>
        <dbReference type="EMBL" id="KAG2375007.1"/>
    </source>
</evidence>
<protein>
    <recommendedName>
        <fullName evidence="2">RGS domain-containing protein</fullName>
    </recommendedName>
</protein>
<dbReference type="Gene3D" id="1.10.167.10">
    <property type="entry name" value="Regulator of G-protein Signalling 4, domain 2"/>
    <property type="match status" value="1"/>
</dbReference>
<evidence type="ECO:0000256" key="1">
    <source>
        <dbReference type="SAM" id="Phobius"/>
    </source>
</evidence>
<dbReference type="RefSeq" id="XP_044544181.1">
    <property type="nucleotide sequence ID" value="XM_044685919.1"/>
</dbReference>
<proteinExistence type="predicted"/>
<dbReference type="SMART" id="SM00315">
    <property type="entry name" value="RGS"/>
    <property type="match status" value="1"/>
</dbReference>
<dbReference type="Proteomes" id="UP000816034">
    <property type="component" value="Unassembled WGS sequence"/>
</dbReference>